<evidence type="ECO:0000256" key="2">
    <source>
        <dbReference type="SAM" id="MobiDB-lite"/>
    </source>
</evidence>
<evidence type="ECO:0000313" key="5">
    <source>
        <dbReference type="Proteomes" id="UP001373714"/>
    </source>
</evidence>
<feature type="region of interest" description="Disordered" evidence="2">
    <location>
        <begin position="110"/>
        <end position="144"/>
    </location>
</feature>
<dbReference type="InterPro" id="IPR021838">
    <property type="entry name" value="DUF3431"/>
</dbReference>
<dbReference type="PANTHER" id="PTHR37490">
    <property type="entry name" value="EXPRESSED PROTEIN"/>
    <property type="match status" value="1"/>
</dbReference>
<dbReference type="AlphaFoldDB" id="A0AAV9UAW0"/>
<name>A0AAV9UAW0_9PEZI</name>
<keyword evidence="3" id="KW-1133">Transmembrane helix</keyword>
<keyword evidence="3" id="KW-0812">Transmembrane</keyword>
<dbReference type="PANTHER" id="PTHR37490:SF2">
    <property type="match status" value="1"/>
</dbReference>
<feature type="compositionally biased region" description="Polar residues" evidence="2">
    <location>
        <begin position="110"/>
        <end position="125"/>
    </location>
</feature>
<proteinExistence type="predicted"/>
<dbReference type="Proteomes" id="UP001373714">
    <property type="component" value="Unassembled WGS sequence"/>
</dbReference>
<feature type="transmembrane region" description="Helical" evidence="3">
    <location>
        <begin position="9"/>
        <end position="26"/>
    </location>
</feature>
<keyword evidence="1" id="KW-0175">Coiled coil</keyword>
<dbReference type="EMBL" id="JAVHNS010000013">
    <property type="protein sequence ID" value="KAK6337469.1"/>
    <property type="molecule type" value="Genomic_DNA"/>
</dbReference>
<comment type="caution">
    <text evidence="4">The sequence shown here is derived from an EMBL/GenBank/DDBJ whole genome shotgun (WGS) entry which is preliminary data.</text>
</comment>
<reference evidence="4 5" key="1">
    <citation type="submission" date="2019-10" db="EMBL/GenBank/DDBJ databases">
        <authorList>
            <person name="Palmer J.M."/>
        </authorList>
    </citation>
    <scope>NUCLEOTIDE SEQUENCE [LARGE SCALE GENOMIC DNA]</scope>
    <source>
        <strain evidence="4 5">TWF730</strain>
    </source>
</reference>
<dbReference type="Pfam" id="PF11913">
    <property type="entry name" value="DUF3431"/>
    <property type="match status" value="1"/>
</dbReference>
<evidence type="ECO:0000313" key="4">
    <source>
        <dbReference type="EMBL" id="KAK6337469.1"/>
    </source>
</evidence>
<organism evidence="4 5">
    <name type="scientific">Orbilia blumenaviensis</name>
    <dbReference type="NCBI Taxonomy" id="1796055"/>
    <lineage>
        <taxon>Eukaryota</taxon>
        <taxon>Fungi</taxon>
        <taxon>Dikarya</taxon>
        <taxon>Ascomycota</taxon>
        <taxon>Pezizomycotina</taxon>
        <taxon>Orbiliomycetes</taxon>
        <taxon>Orbiliales</taxon>
        <taxon>Orbiliaceae</taxon>
        <taxon>Orbilia</taxon>
    </lineage>
</organism>
<gene>
    <name evidence="4" type="ORF">TWF730_002868</name>
</gene>
<accession>A0AAV9UAW0</accession>
<evidence type="ECO:0000256" key="3">
    <source>
        <dbReference type="SAM" id="Phobius"/>
    </source>
</evidence>
<feature type="coiled-coil region" evidence="1">
    <location>
        <begin position="77"/>
        <end position="104"/>
    </location>
</feature>
<keyword evidence="3" id="KW-0472">Membrane</keyword>
<protein>
    <submittedName>
        <fullName evidence="4">Uncharacterized protein</fullName>
    </submittedName>
</protein>
<keyword evidence="5" id="KW-1185">Reference proteome</keyword>
<evidence type="ECO:0000256" key="1">
    <source>
        <dbReference type="SAM" id="Coils"/>
    </source>
</evidence>
<sequence length="391" mass="44573">MLNTYRQGQARVIGVAAILLVLIWLYKTNMGNHFIPIVEDGEQWEQKHIEIADPKAEPSMTLIMDASSVEPVISTPSPEIEAQMAEVEAQMTEVESQMNEVEVQMTGVETSTSDAKNIPMETQASGPAGSSPDVGPTLSANKKHDKTVIMGKTSKEDATWAQKKLPGWRPVIYIVDNRKDKDYLHVSVNKGRESMPYLTYLIDFYDDLSDVNVFVHAHEDGHPRAWHNEPESADYSAVKMLRLLRLENVREKGYVNLRCNPNPGCPAELRPQETEFEKGRIEIGWKKLWTHMYGNESYPESVGVACCAQFAVTRERIHEHPKEFYEKLMEWLLNTDEEDAGRVFEYFWHMIFGMPAVHCGMNYSVCICETYDCKAGAGKRYLNKFITKRVI</sequence>